<dbReference type="EMBL" id="JAIWYP010000006">
    <property type="protein sequence ID" value="KAH3809492.1"/>
    <property type="molecule type" value="Genomic_DNA"/>
</dbReference>
<name>A0A9D4G8P2_DREPO</name>
<evidence type="ECO:0000313" key="2">
    <source>
        <dbReference type="EMBL" id="KAH3809492.1"/>
    </source>
</evidence>
<dbReference type="Proteomes" id="UP000828390">
    <property type="component" value="Unassembled WGS sequence"/>
</dbReference>
<gene>
    <name evidence="2" type="ORF">DPMN_137863</name>
</gene>
<comment type="caution">
    <text evidence="2">The sequence shown here is derived from an EMBL/GenBank/DDBJ whole genome shotgun (WGS) entry which is preliminary data.</text>
</comment>
<reference evidence="2" key="1">
    <citation type="journal article" date="2019" name="bioRxiv">
        <title>The Genome of the Zebra Mussel, Dreissena polymorpha: A Resource for Invasive Species Research.</title>
        <authorList>
            <person name="McCartney M.A."/>
            <person name="Auch B."/>
            <person name="Kono T."/>
            <person name="Mallez S."/>
            <person name="Zhang Y."/>
            <person name="Obille A."/>
            <person name="Becker A."/>
            <person name="Abrahante J.E."/>
            <person name="Garbe J."/>
            <person name="Badalamenti J.P."/>
            <person name="Herman A."/>
            <person name="Mangelson H."/>
            <person name="Liachko I."/>
            <person name="Sullivan S."/>
            <person name="Sone E.D."/>
            <person name="Koren S."/>
            <person name="Silverstein K.A.T."/>
            <person name="Beckman K.B."/>
            <person name="Gohl D.M."/>
        </authorList>
    </citation>
    <scope>NUCLEOTIDE SEQUENCE</scope>
    <source>
        <strain evidence="2">Duluth1</strain>
        <tissue evidence="2">Whole animal</tissue>
    </source>
</reference>
<protein>
    <submittedName>
        <fullName evidence="2">Uncharacterized protein</fullName>
    </submittedName>
</protein>
<reference evidence="2" key="2">
    <citation type="submission" date="2020-11" db="EMBL/GenBank/DDBJ databases">
        <authorList>
            <person name="McCartney M.A."/>
            <person name="Auch B."/>
            <person name="Kono T."/>
            <person name="Mallez S."/>
            <person name="Becker A."/>
            <person name="Gohl D.M."/>
            <person name="Silverstein K.A.T."/>
            <person name="Koren S."/>
            <person name="Bechman K.B."/>
            <person name="Herman A."/>
            <person name="Abrahante J.E."/>
            <person name="Garbe J."/>
        </authorList>
    </citation>
    <scope>NUCLEOTIDE SEQUENCE</scope>
    <source>
        <strain evidence="2">Duluth1</strain>
        <tissue evidence="2">Whole animal</tissue>
    </source>
</reference>
<evidence type="ECO:0000256" key="1">
    <source>
        <dbReference type="SAM" id="MobiDB-lite"/>
    </source>
</evidence>
<dbReference type="AlphaFoldDB" id="A0A9D4G8P2"/>
<feature type="region of interest" description="Disordered" evidence="1">
    <location>
        <begin position="47"/>
        <end position="84"/>
    </location>
</feature>
<accession>A0A9D4G8P2</accession>
<organism evidence="2 3">
    <name type="scientific">Dreissena polymorpha</name>
    <name type="common">Zebra mussel</name>
    <name type="synonym">Mytilus polymorpha</name>
    <dbReference type="NCBI Taxonomy" id="45954"/>
    <lineage>
        <taxon>Eukaryota</taxon>
        <taxon>Metazoa</taxon>
        <taxon>Spiralia</taxon>
        <taxon>Lophotrochozoa</taxon>
        <taxon>Mollusca</taxon>
        <taxon>Bivalvia</taxon>
        <taxon>Autobranchia</taxon>
        <taxon>Heteroconchia</taxon>
        <taxon>Euheterodonta</taxon>
        <taxon>Imparidentia</taxon>
        <taxon>Neoheterodontei</taxon>
        <taxon>Myida</taxon>
        <taxon>Dreissenoidea</taxon>
        <taxon>Dreissenidae</taxon>
        <taxon>Dreissena</taxon>
    </lineage>
</organism>
<keyword evidence="3" id="KW-1185">Reference proteome</keyword>
<proteinExistence type="predicted"/>
<evidence type="ECO:0000313" key="3">
    <source>
        <dbReference type="Proteomes" id="UP000828390"/>
    </source>
</evidence>
<sequence>MSKIKEERICVTFQDDGRVNGSEDVGRVVGIDYPDCACASELAKMDAKETDDNDSGYASNGSQEKDSWTPDDPICLSTDNLDMD</sequence>